<accession>A0ABS1QYJ9</accession>
<proteinExistence type="predicted"/>
<feature type="domain" description="Signal transduction histidine kinase internal region" evidence="2">
    <location>
        <begin position="169"/>
        <end position="243"/>
    </location>
</feature>
<keyword evidence="1" id="KW-1133">Transmembrane helix</keyword>
<keyword evidence="3" id="KW-0418">Kinase</keyword>
<feature type="transmembrane region" description="Helical" evidence="1">
    <location>
        <begin position="129"/>
        <end position="146"/>
    </location>
</feature>
<dbReference type="InterPro" id="IPR010559">
    <property type="entry name" value="Sig_transdc_His_kin_internal"/>
</dbReference>
<evidence type="ECO:0000313" key="3">
    <source>
        <dbReference type="EMBL" id="MBL1407524.1"/>
    </source>
</evidence>
<dbReference type="InterPro" id="IPR050640">
    <property type="entry name" value="Bact_2-comp_sensor_kinase"/>
</dbReference>
<keyword evidence="1" id="KW-0472">Membrane</keyword>
<organism evidence="3 4">
    <name type="scientific">Sphingobacterium faecale</name>
    <dbReference type="NCBI Taxonomy" id="2803775"/>
    <lineage>
        <taxon>Bacteria</taxon>
        <taxon>Pseudomonadati</taxon>
        <taxon>Bacteroidota</taxon>
        <taxon>Sphingobacteriia</taxon>
        <taxon>Sphingobacteriales</taxon>
        <taxon>Sphingobacteriaceae</taxon>
        <taxon>Sphingobacterium</taxon>
    </lineage>
</organism>
<feature type="transmembrane region" description="Helical" evidence="1">
    <location>
        <begin position="30"/>
        <end position="51"/>
    </location>
</feature>
<dbReference type="EMBL" id="JAERTY010000001">
    <property type="protein sequence ID" value="MBL1407524.1"/>
    <property type="molecule type" value="Genomic_DNA"/>
</dbReference>
<dbReference type="RefSeq" id="WP_202101319.1">
    <property type="nucleotide sequence ID" value="NZ_JAERTY010000001.1"/>
</dbReference>
<keyword evidence="1" id="KW-0812">Transmembrane</keyword>
<keyword evidence="3" id="KW-0808">Transferase</keyword>
<dbReference type="Proteomes" id="UP000625283">
    <property type="component" value="Unassembled WGS sequence"/>
</dbReference>
<gene>
    <name evidence="3" type="ORF">JKG61_02035</name>
</gene>
<feature type="transmembrane region" description="Helical" evidence="1">
    <location>
        <begin position="88"/>
        <end position="117"/>
    </location>
</feature>
<evidence type="ECO:0000256" key="1">
    <source>
        <dbReference type="SAM" id="Phobius"/>
    </source>
</evidence>
<name>A0ABS1QYJ9_9SPHI</name>
<sequence length="358" mass="41035">MAIAARLEIIRKGIGDSMPYQAVGKRGLRIALGVCLFLVYAYVIKIANYAFSGWVDFLFMLLTLGAVFLLAIYWILPKAMAGKRYPLVYIIVSFLLADLLVFVLSIGISIFLGGFVWDGNWEISNYEHVFMAYMATNLFSLLYYMVRHGILNWGEQQRQHIELLKLRQQVARQQFFPHFMKNTLSALRALSRRDRTRSIRCADLLTALFIYCLKNRDTHFVLLEQELEQVDKLLEIYSLRQDDSDIMLDVRMGVEVSRKSNIPYMLLLTLIENACEYGICTDEHRPILVDIFCITPGSLTIRAMNWIPEVKTHNPAATGQGLKLLNDYVVALDHKNSICIEQAGQCFEVVITLHISSF</sequence>
<comment type="caution">
    <text evidence="3">The sequence shown here is derived from an EMBL/GenBank/DDBJ whole genome shotgun (WGS) entry which is preliminary data.</text>
</comment>
<keyword evidence="4" id="KW-1185">Reference proteome</keyword>
<protein>
    <submittedName>
        <fullName evidence="3">Histidine kinase</fullName>
    </submittedName>
</protein>
<dbReference type="PANTHER" id="PTHR34220:SF7">
    <property type="entry name" value="SENSOR HISTIDINE KINASE YPDA"/>
    <property type="match status" value="1"/>
</dbReference>
<feature type="transmembrane region" description="Helical" evidence="1">
    <location>
        <begin position="57"/>
        <end position="76"/>
    </location>
</feature>
<evidence type="ECO:0000259" key="2">
    <source>
        <dbReference type="Pfam" id="PF06580"/>
    </source>
</evidence>
<evidence type="ECO:0000313" key="4">
    <source>
        <dbReference type="Proteomes" id="UP000625283"/>
    </source>
</evidence>
<dbReference type="GO" id="GO:0016301">
    <property type="term" value="F:kinase activity"/>
    <property type="evidence" value="ECO:0007669"/>
    <property type="project" value="UniProtKB-KW"/>
</dbReference>
<dbReference type="Pfam" id="PF06580">
    <property type="entry name" value="His_kinase"/>
    <property type="match status" value="1"/>
</dbReference>
<dbReference type="PANTHER" id="PTHR34220">
    <property type="entry name" value="SENSOR HISTIDINE KINASE YPDA"/>
    <property type="match status" value="1"/>
</dbReference>
<reference evidence="3 4" key="1">
    <citation type="submission" date="2021-01" db="EMBL/GenBank/DDBJ databases">
        <title>C459-1 draft genome sequence.</title>
        <authorList>
            <person name="Zhang X.-F."/>
        </authorList>
    </citation>
    <scope>NUCLEOTIDE SEQUENCE [LARGE SCALE GENOMIC DNA]</scope>
    <source>
        <strain evidence="4">C459-1</strain>
    </source>
</reference>